<dbReference type="AlphaFoldDB" id="A0A5J4KCG5"/>
<accession>A0A5J4KCG5</accession>
<dbReference type="EMBL" id="BKZW01000001">
    <property type="protein sequence ID" value="GER86544.1"/>
    <property type="molecule type" value="Genomic_DNA"/>
</dbReference>
<keyword evidence="2" id="KW-1185">Reference proteome</keyword>
<proteinExistence type="predicted"/>
<comment type="caution">
    <text evidence="1">The sequence shown here is derived from an EMBL/GenBank/DDBJ whole genome shotgun (WGS) entry which is preliminary data.</text>
</comment>
<evidence type="ECO:0000313" key="2">
    <source>
        <dbReference type="Proteomes" id="UP000326912"/>
    </source>
</evidence>
<name>A0A5J4KCG5_9CHLR</name>
<protein>
    <submittedName>
        <fullName evidence="1">Uncharacterized protein</fullName>
    </submittedName>
</protein>
<gene>
    <name evidence="1" type="ORF">KDW_07060</name>
</gene>
<reference evidence="1 2" key="1">
    <citation type="submission" date="2019-10" db="EMBL/GenBank/DDBJ databases">
        <title>Dictyobacter vulcani sp. nov., within the class Ktedonobacteria, isolated from soil of volcanic Mt. Zao.</title>
        <authorList>
            <person name="Zheng Y."/>
            <person name="Wang C.M."/>
            <person name="Sakai Y."/>
            <person name="Abe K."/>
            <person name="Yokota A."/>
            <person name="Yabe S."/>
        </authorList>
    </citation>
    <scope>NUCLEOTIDE SEQUENCE [LARGE SCALE GENOMIC DNA]</scope>
    <source>
        <strain evidence="1 2">W12</strain>
    </source>
</reference>
<dbReference type="RefSeq" id="WP_162004914.1">
    <property type="nucleotide sequence ID" value="NZ_BKZW01000001.1"/>
</dbReference>
<sequence>MYPQHELTITEETVRVARAAYLKGNIYMNMRDALETIYQDQVLAPTQM</sequence>
<dbReference type="Proteomes" id="UP000326912">
    <property type="component" value="Unassembled WGS sequence"/>
</dbReference>
<organism evidence="1 2">
    <name type="scientific">Dictyobacter vulcani</name>
    <dbReference type="NCBI Taxonomy" id="2607529"/>
    <lineage>
        <taxon>Bacteria</taxon>
        <taxon>Bacillati</taxon>
        <taxon>Chloroflexota</taxon>
        <taxon>Ktedonobacteria</taxon>
        <taxon>Ktedonobacterales</taxon>
        <taxon>Dictyobacteraceae</taxon>
        <taxon>Dictyobacter</taxon>
    </lineage>
</organism>
<evidence type="ECO:0000313" key="1">
    <source>
        <dbReference type="EMBL" id="GER86544.1"/>
    </source>
</evidence>